<evidence type="ECO:0000313" key="1">
    <source>
        <dbReference type="EMBL" id="CAH9417221.1"/>
    </source>
</evidence>
<gene>
    <name evidence="1" type="ORF">SGL43_04260</name>
</gene>
<proteinExistence type="predicted"/>
<dbReference type="Proteomes" id="UP001154015">
    <property type="component" value="Unassembled WGS sequence"/>
</dbReference>
<comment type="caution">
    <text evidence="1">The sequence shown here is derived from an EMBL/GenBank/DDBJ whole genome shotgun (WGS) entry which is preliminary data.</text>
</comment>
<reference evidence="1" key="1">
    <citation type="submission" date="2022-03" db="EMBL/GenBank/DDBJ databases">
        <authorList>
            <person name="Leyn A S."/>
        </authorList>
    </citation>
    <scope>NUCLEOTIDE SEQUENCE</scope>
    <source>
        <strain evidence="1">Streptomyces globisporus 4-3</strain>
    </source>
</reference>
<dbReference type="EMBL" id="CAKXYP010000011">
    <property type="protein sequence ID" value="CAH9417221.1"/>
    <property type="molecule type" value="Genomic_DNA"/>
</dbReference>
<name>A0ABM9H0W3_STRGL</name>
<organism evidence="1 2">
    <name type="scientific">Streptomyces globisporus</name>
    <dbReference type="NCBI Taxonomy" id="1908"/>
    <lineage>
        <taxon>Bacteria</taxon>
        <taxon>Bacillati</taxon>
        <taxon>Actinomycetota</taxon>
        <taxon>Actinomycetes</taxon>
        <taxon>Kitasatosporales</taxon>
        <taxon>Streptomycetaceae</taxon>
        <taxon>Streptomyces</taxon>
    </lineage>
</organism>
<evidence type="ECO:0000313" key="2">
    <source>
        <dbReference type="Proteomes" id="UP001154015"/>
    </source>
</evidence>
<keyword evidence="2" id="KW-1185">Reference proteome</keyword>
<sequence length="50" mass="5048">MRCPVGTLAGQRDAEQGESGCTVALLVRLQKGEHLIIGAGGGVADLDGKV</sequence>
<accession>A0ABM9H0W3</accession>
<protein>
    <submittedName>
        <fullName evidence="1">Uncharacterized protein</fullName>
    </submittedName>
</protein>